<keyword evidence="8" id="KW-1185">Reference proteome</keyword>
<evidence type="ECO:0000313" key="8">
    <source>
        <dbReference type="Proteomes" id="UP000240883"/>
    </source>
</evidence>
<evidence type="ECO:0000256" key="3">
    <source>
        <dbReference type="ARBA" id="ARBA00022833"/>
    </source>
</evidence>
<accession>A0A2T2NP87</accession>
<keyword evidence="2 4" id="KW-0863">Zinc-finger</keyword>
<evidence type="ECO:0000256" key="5">
    <source>
        <dbReference type="SAM" id="Phobius"/>
    </source>
</evidence>
<dbReference type="STRING" id="1448308.A0A2T2NP87"/>
<dbReference type="SMART" id="SM00184">
    <property type="entry name" value="RING"/>
    <property type="match status" value="1"/>
</dbReference>
<evidence type="ECO:0000256" key="2">
    <source>
        <dbReference type="ARBA" id="ARBA00022771"/>
    </source>
</evidence>
<dbReference type="AlphaFoldDB" id="A0A2T2NP87"/>
<organism evidence="7 8">
    <name type="scientific">Corynespora cassiicola Philippines</name>
    <dbReference type="NCBI Taxonomy" id="1448308"/>
    <lineage>
        <taxon>Eukaryota</taxon>
        <taxon>Fungi</taxon>
        <taxon>Dikarya</taxon>
        <taxon>Ascomycota</taxon>
        <taxon>Pezizomycotina</taxon>
        <taxon>Dothideomycetes</taxon>
        <taxon>Pleosporomycetidae</taxon>
        <taxon>Pleosporales</taxon>
        <taxon>Corynesporascaceae</taxon>
        <taxon>Corynespora</taxon>
    </lineage>
</organism>
<reference evidence="7 8" key="1">
    <citation type="journal article" date="2018" name="Front. Microbiol.">
        <title>Genome-Wide Analysis of Corynespora cassiicola Leaf Fall Disease Putative Effectors.</title>
        <authorList>
            <person name="Lopez D."/>
            <person name="Ribeiro S."/>
            <person name="Label P."/>
            <person name="Fumanal B."/>
            <person name="Venisse J.S."/>
            <person name="Kohler A."/>
            <person name="de Oliveira R.R."/>
            <person name="Labutti K."/>
            <person name="Lipzen A."/>
            <person name="Lail K."/>
            <person name="Bauer D."/>
            <person name="Ohm R.A."/>
            <person name="Barry K.W."/>
            <person name="Spatafora J."/>
            <person name="Grigoriev I.V."/>
            <person name="Martin F.M."/>
            <person name="Pujade-Renaud V."/>
        </authorList>
    </citation>
    <scope>NUCLEOTIDE SEQUENCE [LARGE SCALE GENOMIC DNA]</scope>
    <source>
        <strain evidence="7 8">Philippines</strain>
    </source>
</reference>
<feature type="transmembrane region" description="Helical" evidence="5">
    <location>
        <begin position="20"/>
        <end position="39"/>
    </location>
</feature>
<keyword evidence="5" id="KW-1133">Transmembrane helix</keyword>
<protein>
    <recommendedName>
        <fullName evidence="6">RING-type domain-containing protein</fullName>
    </recommendedName>
</protein>
<dbReference type="GO" id="GO:0061630">
    <property type="term" value="F:ubiquitin protein ligase activity"/>
    <property type="evidence" value="ECO:0007669"/>
    <property type="project" value="TreeGrafter"/>
</dbReference>
<proteinExistence type="predicted"/>
<evidence type="ECO:0000259" key="6">
    <source>
        <dbReference type="PROSITE" id="PS50089"/>
    </source>
</evidence>
<gene>
    <name evidence="7" type="ORF">BS50DRAFT_634626</name>
</gene>
<dbReference type="InterPro" id="IPR001841">
    <property type="entry name" value="Znf_RING"/>
</dbReference>
<name>A0A2T2NP87_CORCC</name>
<evidence type="ECO:0000313" key="7">
    <source>
        <dbReference type="EMBL" id="PSN67224.1"/>
    </source>
</evidence>
<dbReference type="Proteomes" id="UP000240883">
    <property type="component" value="Unassembled WGS sequence"/>
</dbReference>
<keyword evidence="5" id="KW-0812">Transmembrane</keyword>
<dbReference type="EMBL" id="KZ678135">
    <property type="protein sequence ID" value="PSN67224.1"/>
    <property type="molecule type" value="Genomic_DNA"/>
</dbReference>
<keyword evidence="3" id="KW-0862">Zinc</keyword>
<dbReference type="PANTHER" id="PTHR45969">
    <property type="entry name" value="RING ZINC FINGER PROTEIN-RELATED"/>
    <property type="match status" value="1"/>
</dbReference>
<dbReference type="CDD" id="cd16473">
    <property type="entry name" value="RING-H2_RNF103"/>
    <property type="match status" value="1"/>
</dbReference>
<sequence>MSNNVTDSELADEKREGGIAIAIVLPSLFAIVIIILVAMRRYSAFLLPRLSEENAEEKEARKQRRLARLDSSVKSQHYVEWAAKQSREHPGTAFTINPLCVICLEEFDDAASIRGLGCLHVFHQKCLDDWFGRWNEYCPLCHRPIIQGMSSPKKRRESSEENPPIAFLV</sequence>
<dbReference type="GO" id="GO:0016567">
    <property type="term" value="P:protein ubiquitination"/>
    <property type="evidence" value="ECO:0007669"/>
    <property type="project" value="TreeGrafter"/>
</dbReference>
<feature type="domain" description="RING-type" evidence="6">
    <location>
        <begin position="100"/>
        <end position="142"/>
    </location>
</feature>
<dbReference type="Gene3D" id="3.30.40.10">
    <property type="entry name" value="Zinc/RING finger domain, C3HC4 (zinc finger)"/>
    <property type="match status" value="1"/>
</dbReference>
<dbReference type="PROSITE" id="PS50089">
    <property type="entry name" value="ZF_RING_2"/>
    <property type="match status" value="1"/>
</dbReference>
<dbReference type="GO" id="GO:0008270">
    <property type="term" value="F:zinc ion binding"/>
    <property type="evidence" value="ECO:0007669"/>
    <property type="project" value="UniProtKB-KW"/>
</dbReference>
<evidence type="ECO:0000256" key="1">
    <source>
        <dbReference type="ARBA" id="ARBA00022723"/>
    </source>
</evidence>
<evidence type="ECO:0000256" key="4">
    <source>
        <dbReference type="PROSITE-ProRule" id="PRU00175"/>
    </source>
</evidence>
<dbReference type="PANTHER" id="PTHR45969:SF69">
    <property type="entry name" value="FINGER DOMAIN PROTEIN, PUTATIVE (AFU_ORTHOLOGUE AFUA_3G12190)-RELATED"/>
    <property type="match status" value="1"/>
</dbReference>
<keyword evidence="5" id="KW-0472">Membrane</keyword>
<keyword evidence="1" id="KW-0479">Metal-binding</keyword>
<dbReference type="SUPFAM" id="SSF57850">
    <property type="entry name" value="RING/U-box"/>
    <property type="match status" value="1"/>
</dbReference>
<dbReference type="OrthoDB" id="8062037at2759"/>
<dbReference type="InterPro" id="IPR013083">
    <property type="entry name" value="Znf_RING/FYVE/PHD"/>
</dbReference>
<dbReference type="Pfam" id="PF13639">
    <property type="entry name" value="zf-RING_2"/>
    <property type="match status" value="1"/>
</dbReference>